<accession>A0A5M6HKF2</accession>
<feature type="compositionally biased region" description="Low complexity" evidence="1">
    <location>
        <begin position="377"/>
        <end position="389"/>
    </location>
</feature>
<proteinExistence type="predicted"/>
<evidence type="ECO:0000259" key="3">
    <source>
        <dbReference type="Pfam" id="PF06904"/>
    </source>
</evidence>
<protein>
    <submittedName>
        <fullName evidence="4">Extensin family protein</fullName>
    </submittedName>
</protein>
<gene>
    <name evidence="4" type="ORF">F1193_15600</name>
</gene>
<dbReference type="Proteomes" id="UP000323886">
    <property type="component" value="Unassembled WGS sequence"/>
</dbReference>
<keyword evidence="2" id="KW-0732">Signal</keyword>
<feature type="region of interest" description="Disordered" evidence="1">
    <location>
        <begin position="364"/>
        <end position="441"/>
    </location>
</feature>
<evidence type="ECO:0000256" key="2">
    <source>
        <dbReference type="SAM" id="SignalP"/>
    </source>
</evidence>
<dbReference type="InterPro" id="IPR009683">
    <property type="entry name" value="Extensin-like_C"/>
</dbReference>
<evidence type="ECO:0000313" key="5">
    <source>
        <dbReference type="Proteomes" id="UP000323886"/>
    </source>
</evidence>
<evidence type="ECO:0000256" key="1">
    <source>
        <dbReference type="SAM" id="MobiDB-lite"/>
    </source>
</evidence>
<feature type="signal peptide" evidence="2">
    <location>
        <begin position="1"/>
        <end position="35"/>
    </location>
</feature>
<evidence type="ECO:0000313" key="4">
    <source>
        <dbReference type="EMBL" id="KAA5596294.1"/>
    </source>
</evidence>
<dbReference type="Pfam" id="PF06904">
    <property type="entry name" value="Extensin-like_C"/>
    <property type="match status" value="1"/>
</dbReference>
<dbReference type="EMBL" id="VWPL01000043">
    <property type="protein sequence ID" value="KAA5596294.1"/>
    <property type="molecule type" value="Genomic_DNA"/>
</dbReference>
<name>A0A5M6HKF2_9HYPH</name>
<organism evidence="4 5">
    <name type="scientific">Blastochloris sulfoviridis</name>
    <dbReference type="NCBI Taxonomy" id="50712"/>
    <lineage>
        <taxon>Bacteria</taxon>
        <taxon>Pseudomonadati</taxon>
        <taxon>Pseudomonadota</taxon>
        <taxon>Alphaproteobacteria</taxon>
        <taxon>Hyphomicrobiales</taxon>
        <taxon>Blastochloridaceae</taxon>
        <taxon>Blastochloris</taxon>
    </lineage>
</organism>
<feature type="compositionally biased region" description="Low complexity" evidence="1">
    <location>
        <begin position="409"/>
        <end position="430"/>
    </location>
</feature>
<comment type="caution">
    <text evidence="4">The sequence shown here is derived from an EMBL/GenBank/DDBJ whole genome shotgun (WGS) entry which is preliminary data.</text>
</comment>
<dbReference type="OrthoDB" id="9809788at2"/>
<dbReference type="AlphaFoldDB" id="A0A5M6HKF2"/>
<feature type="chain" id="PRO_5024417354" evidence="2">
    <location>
        <begin position="36"/>
        <end position="441"/>
    </location>
</feature>
<reference evidence="4 5" key="1">
    <citation type="submission" date="2019-09" db="EMBL/GenBank/DDBJ databases">
        <title>Draft Whole-Genome sequence of Blastochloris sulfoviridis DSM 729.</title>
        <authorList>
            <person name="Meyer T.E."/>
            <person name="Kyndt J.A."/>
        </authorList>
    </citation>
    <scope>NUCLEOTIDE SEQUENCE [LARGE SCALE GENOMIC DNA]</scope>
    <source>
        <strain evidence="4 5">DSM 729</strain>
    </source>
</reference>
<keyword evidence="5" id="KW-1185">Reference proteome</keyword>
<sequence length="441" mass="45402">MISPSWPCYRRRMQVCQVTVLALALAAGATGSAAAQGAAKSDAAQGAPAVQGTPNIEIVPPLPLHKAVFAFATLPVETGLPGGLTPAGVLPLPPQHALSPWSIAAGPPAVATASSAKPSREPVPEPAPKTALAAIATAAPLPRPRPALPQAGLALASVGEPPAVSLRGRVADVAAGSRCRNVFALGYAEAKAIAPVKGAGACGTGEAVDLAAVTLADGSRVAIEPAATLNCAMAEGLARWVREDLAPSAARIGQPFKALKNFASYDCRGRNRNPFAMMSEHGRANAIDIRGFESVDGRWRFIDSPDMPKALMAEMKRGACERFMTVLGPGSDGYHENHIHVDLAERANGRKLCGWKMDEPLVAQGAPNGAPKEATKPTPRLANARAPLAPVKPRPPVPASELRLSATQDAAATPADEMPDAAMPDAAMPDAPERIGFAGSE</sequence>
<feature type="domain" description="Extensin-like C-terminal" evidence="3">
    <location>
        <begin position="179"/>
        <end position="353"/>
    </location>
</feature>